<sequence length="62" mass="6797">MMKNTELSKPTYSDKANQQQAHTAITNTTDKGLECISLAATQQLSGSQANEDEDESFLKGYN</sequence>
<accession>A0A9J6RNW5</accession>
<organism evidence="2 3">
    <name type="scientific">Dasania phycosphaerae</name>
    <dbReference type="NCBI Taxonomy" id="2950436"/>
    <lineage>
        <taxon>Bacteria</taxon>
        <taxon>Pseudomonadati</taxon>
        <taxon>Pseudomonadota</taxon>
        <taxon>Gammaproteobacteria</taxon>
        <taxon>Cellvibrionales</taxon>
        <taxon>Spongiibacteraceae</taxon>
        <taxon>Dasania</taxon>
    </lineage>
</organism>
<dbReference type="Proteomes" id="UP001069090">
    <property type="component" value="Unassembled WGS sequence"/>
</dbReference>
<feature type="region of interest" description="Disordered" evidence="1">
    <location>
        <begin position="41"/>
        <end position="62"/>
    </location>
</feature>
<evidence type="ECO:0000313" key="3">
    <source>
        <dbReference type="Proteomes" id="UP001069090"/>
    </source>
</evidence>
<keyword evidence="3" id="KW-1185">Reference proteome</keyword>
<feature type="region of interest" description="Disordered" evidence="1">
    <location>
        <begin position="1"/>
        <end position="25"/>
    </location>
</feature>
<comment type="caution">
    <text evidence="2">The sequence shown here is derived from an EMBL/GenBank/DDBJ whole genome shotgun (WGS) entry which is preliminary data.</text>
</comment>
<evidence type="ECO:0000313" key="2">
    <source>
        <dbReference type="EMBL" id="MCZ0866235.1"/>
    </source>
</evidence>
<protein>
    <submittedName>
        <fullName evidence="2">Uncharacterized protein</fullName>
    </submittedName>
</protein>
<evidence type="ECO:0000256" key="1">
    <source>
        <dbReference type="SAM" id="MobiDB-lite"/>
    </source>
</evidence>
<dbReference type="EMBL" id="JAPTGG010000011">
    <property type="protein sequence ID" value="MCZ0866235.1"/>
    <property type="molecule type" value="Genomic_DNA"/>
</dbReference>
<gene>
    <name evidence="2" type="ORF">O0V09_13575</name>
</gene>
<reference evidence="2 3" key="1">
    <citation type="submission" date="2022-12" db="EMBL/GenBank/DDBJ databases">
        <title>Dasania phycosphaerae sp. nov., isolated from particulate material of the south coast of Korea.</title>
        <authorList>
            <person name="Jiang Y."/>
        </authorList>
    </citation>
    <scope>NUCLEOTIDE SEQUENCE [LARGE SCALE GENOMIC DNA]</scope>
    <source>
        <strain evidence="2 3">GY-19</strain>
    </source>
</reference>
<name>A0A9J6RNW5_9GAMM</name>
<dbReference type="AlphaFoldDB" id="A0A9J6RNW5"/>
<proteinExistence type="predicted"/>
<dbReference type="RefSeq" id="WP_258332397.1">
    <property type="nucleotide sequence ID" value="NZ_JAPTGG010000011.1"/>
</dbReference>